<organism evidence="10 11">
    <name type="scientific">Lactobacillus kullabergensis</name>
    <dbReference type="NCBI Taxonomy" id="1218493"/>
    <lineage>
        <taxon>Bacteria</taxon>
        <taxon>Bacillati</taxon>
        <taxon>Bacillota</taxon>
        <taxon>Bacilli</taxon>
        <taxon>Lactobacillales</taxon>
        <taxon>Lactobacillaceae</taxon>
        <taxon>Lactobacillus</taxon>
    </lineage>
</organism>
<keyword evidence="6" id="KW-0067">ATP-binding</keyword>
<proteinExistence type="inferred from homology"/>
<keyword evidence="7" id="KW-0444">Lipid biosynthesis</keyword>
<evidence type="ECO:0000256" key="4">
    <source>
        <dbReference type="ARBA" id="ARBA00022741"/>
    </source>
</evidence>
<reference evidence="10 11" key="1">
    <citation type="submission" date="2014-12" db="EMBL/GenBank/DDBJ databases">
        <title>Comparative genomics of the lactic acid bacteria isolated from the honey bee gut.</title>
        <authorList>
            <person name="Ellegaard K.M."/>
            <person name="Tamarit D."/>
            <person name="Javelind E."/>
            <person name="Olofsson T."/>
            <person name="Andersson S.G."/>
            <person name="Vasquez A."/>
        </authorList>
    </citation>
    <scope>NUCLEOTIDE SEQUENCE [LARGE SCALE GENOMIC DNA]</scope>
    <source>
        <strain evidence="10 11">Biut2</strain>
    </source>
</reference>
<dbReference type="InterPro" id="IPR001206">
    <property type="entry name" value="Diacylglycerol_kinase_cat_dom"/>
</dbReference>
<dbReference type="PANTHER" id="PTHR12358">
    <property type="entry name" value="SPHINGOSINE KINASE"/>
    <property type="match status" value="1"/>
</dbReference>
<dbReference type="GO" id="GO:0016301">
    <property type="term" value="F:kinase activity"/>
    <property type="evidence" value="ECO:0007669"/>
    <property type="project" value="UniProtKB-KW"/>
</dbReference>
<dbReference type="GO" id="GO:0005524">
    <property type="term" value="F:ATP binding"/>
    <property type="evidence" value="ECO:0007669"/>
    <property type="project" value="UniProtKB-KW"/>
</dbReference>
<sequence length="316" mass="35378">MNNKLKIHLLVNEVAGNGHAKKVLEQTKSILINENINFDLKKSNYAGEAIRIAQDYGNQRHLPNEVLLVIGGDGSLNEVLNGIKWSSNPNTPIGYLPAGTGNDFARAASLTDDPQILLEHFKKGFKPDLIDCGSFIFPDIAIDKKYYFANSFGIGFDAFVNHNSNISKLKKLLNRLNEGKLIYGYNVLATVTKQDTFGVEIEREGHKIYFDDAFMVTTTNHPYLGGGLPLLPSAKIDNHKIDTVVVEKFSLAKLVKLFINLLKDGSHVNDPQFHYFEAEKIKVTTTKKEFAQVDGEEIKRNSFNIEFSVSSFNLLR</sequence>
<dbReference type="Pfam" id="PF19279">
    <property type="entry name" value="YegS_C"/>
    <property type="match status" value="1"/>
</dbReference>
<evidence type="ECO:0000256" key="5">
    <source>
        <dbReference type="ARBA" id="ARBA00022777"/>
    </source>
</evidence>
<evidence type="ECO:0000256" key="3">
    <source>
        <dbReference type="ARBA" id="ARBA00022679"/>
    </source>
</evidence>
<evidence type="ECO:0000259" key="9">
    <source>
        <dbReference type="PROSITE" id="PS50146"/>
    </source>
</evidence>
<keyword evidence="7" id="KW-0594">Phospholipid biosynthesis</keyword>
<keyword evidence="4" id="KW-0547">Nucleotide-binding</keyword>
<dbReference type="Gene3D" id="2.60.200.40">
    <property type="match status" value="1"/>
</dbReference>
<evidence type="ECO:0000256" key="1">
    <source>
        <dbReference type="ARBA" id="ARBA00001946"/>
    </source>
</evidence>
<dbReference type="PATRIC" id="fig|1218493.3.peg.951"/>
<evidence type="ECO:0000256" key="7">
    <source>
        <dbReference type="ARBA" id="ARBA00023209"/>
    </source>
</evidence>
<dbReference type="SMART" id="SM00046">
    <property type="entry name" value="DAGKc"/>
    <property type="match status" value="1"/>
</dbReference>
<comment type="cofactor">
    <cofactor evidence="1">
        <name>Mg(2+)</name>
        <dbReference type="ChEBI" id="CHEBI:18420"/>
    </cofactor>
</comment>
<keyword evidence="7" id="KW-0443">Lipid metabolism</keyword>
<evidence type="ECO:0000256" key="2">
    <source>
        <dbReference type="ARBA" id="ARBA00005983"/>
    </source>
</evidence>
<accession>A0A0F4LAV5</accession>
<dbReference type="HOGENOM" id="CLU_045532_0_2_9"/>
<comment type="caution">
    <text evidence="10">The sequence shown here is derived from an EMBL/GenBank/DDBJ whole genome shotgun (WGS) entry which is preliminary data.</text>
</comment>
<gene>
    <name evidence="10" type="ORF">JF76_08980</name>
</gene>
<dbReference type="Proteomes" id="UP000033533">
    <property type="component" value="Unassembled WGS sequence"/>
</dbReference>
<dbReference type="InterPro" id="IPR017438">
    <property type="entry name" value="ATP-NAD_kinase_N"/>
</dbReference>
<feature type="domain" description="DAGKc" evidence="9">
    <location>
        <begin position="2"/>
        <end position="139"/>
    </location>
</feature>
<dbReference type="PROSITE" id="PS50146">
    <property type="entry name" value="DAGK"/>
    <property type="match status" value="1"/>
</dbReference>
<dbReference type="AlphaFoldDB" id="A0A0F4LAV5"/>
<dbReference type="Gene3D" id="3.40.50.10330">
    <property type="entry name" value="Probable inorganic polyphosphate/atp-NAD kinase, domain 1"/>
    <property type="match status" value="1"/>
</dbReference>
<keyword evidence="8" id="KW-1208">Phospholipid metabolism</keyword>
<dbReference type="OrthoDB" id="9786026at2"/>
<comment type="similarity">
    <text evidence="2">Belongs to the diacylglycerol/lipid kinase family.</text>
</comment>
<evidence type="ECO:0000313" key="11">
    <source>
        <dbReference type="Proteomes" id="UP000033533"/>
    </source>
</evidence>
<dbReference type="InterPro" id="IPR016064">
    <property type="entry name" value="NAD/diacylglycerol_kinase_sf"/>
</dbReference>
<dbReference type="InterPro" id="IPR005218">
    <property type="entry name" value="Diacylglycerol/lipid_kinase"/>
</dbReference>
<protein>
    <submittedName>
        <fullName evidence="10">Transcriptional regulator</fullName>
    </submittedName>
</protein>
<dbReference type="SUPFAM" id="SSF111331">
    <property type="entry name" value="NAD kinase/diacylglycerol kinase-like"/>
    <property type="match status" value="1"/>
</dbReference>
<dbReference type="InterPro" id="IPR050187">
    <property type="entry name" value="Lipid_Phosphate_FormReg"/>
</dbReference>
<dbReference type="EMBL" id="JXBY01000018">
    <property type="protein sequence ID" value="KJY55952.1"/>
    <property type="molecule type" value="Genomic_DNA"/>
</dbReference>
<dbReference type="NCBIfam" id="TIGR00147">
    <property type="entry name" value="YegS/Rv2252/BmrU family lipid kinase"/>
    <property type="match status" value="1"/>
</dbReference>
<dbReference type="GO" id="GO:0008654">
    <property type="term" value="P:phospholipid biosynthetic process"/>
    <property type="evidence" value="ECO:0007669"/>
    <property type="project" value="UniProtKB-KW"/>
</dbReference>
<keyword evidence="5" id="KW-0418">Kinase</keyword>
<evidence type="ECO:0000313" key="10">
    <source>
        <dbReference type="EMBL" id="KJY55952.1"/>
    </source>
</evidence>
<dbReference type="STRING" id="1218493.JF76_08980"/>
<evidence type="ECO:0000256" key="8">
    <source>
        <dbReference type="ARBA" id="ARBA00023264"/>
    </source>
</evidence>
<dbReference type="PANTHER" id="PTHR12358:SF54">
    <property type="entry name" value="SPHINGOSINE KINASE RELATED PROTEIN"/>
    <property type="match status" value="1"/>
</dbReference>
<keyword evidence="3" id="KW-0808">Transferase</keyword>
<dbReference type="Pfam" id="PF00781">
    <property type="entry name" value="DAGK_cat"/>
    <property type="match status" value="1"/>
</dbReference>
<dbReference type="RefSeq" id="WP_045928017.1">
    <property type="nucleotide sequence ID" value="NZ_JBHSZS010000009.1"/>
</dbReference>
<name>A0A0F4LAV5_9LACO</name>
<dbReference type="InterPro" id="IPR045540">
    <property type="entry name" value="YegS/DAGK_C"/>
</dbReference>
<evidence type="ECO:0000256" key="6">
    <source>
        <dbReference type="ARBA" id="ARBA00022840"/>
    </source>
</evidence>